<protein>
    <submittedName>
        <fullName evidence="1">Uncharacterized protein</fullName>
    </submittedName>
</protein>
<evidence type="ECO:0000313" key="2">
    <source>
        <dbReference type="Proteomes" id="UP000655037"/>
    </source>
</evidence>
<sequence length="104" mass="11932">MEIQKLSENLISEINKCDAGFIVDVGVHKNGDFGDLIDIDFSNGRLMGHIALWSNGYVFYNLFDDTKSENWEIIEETHLDASALENSEIKMDLDILFSKIREYI</sequence>
<dbReference type="AlphaFoldDB" id="A0AAE2UUT0"/>
<dbReference type="EMBL" id="JACXXJ020000005">
    <property type="protein sequence ID" value="MBF2715070.1"/>
    <property type="molecule type" value="Genomic_DNA"/>
</dbReference>
<evidence type="ECO:0000313" key="1">
    <source>
        <dbReference type="EMBL" id="MBF2715070.1"/>
    </source>
</evidence>
<comment type="caution">
    <text evidence="1">The sequence shown here is derived from an EMBL/GenBank/DDBJ whole genome shotgun (WGS) entry which is preliminary data.</text>
</comment>
<reference evidence="1" key="1">
    <citation type="submission" date="2020-11" db="EMBL/GenBank/DDBJ databases">
        <title>Agrobacterium vitis strain K377 genome.</title>
        <authorList>
            <person name="Xi H."/>
        </authorList>
    </citation>
    <scope>NUCLEOTIDE SEQUENCE</scope>
    <source>
        <strain evidence="1">K377</strain>
    </source>
</reference>
<dbReference type="Proteomes" id="UP000655037">
    <property type="component" value="Unassembled WGS sequence"/>
</dbReference>
<accession>A0AAE2UUT0</accession>
<organism evidence="1 2">
    <name type="scientific">Agrobacterium vitis</name>
    <name type="common">Rhizobium vitis</name>
    <dbReference type="NCBI Taxonomy" id="373"/>
    <lineage>
        <taxon>Bacteria</taxon>
        <taxon>Pseudomonadati</taxon>
        <taxon>Pseudomonadota</taxon>
        <taxon>Alphaproteobacteria</taxon>
        <taxon>Hyphomicrobiales</taxon>
        <taxon>Rhizobiaceae</taxon>
        <taxon>Rhizobium/Agrobacterium group</taxon>
        <taxon>Agrobacterium</taxon>
    </lineage>
</organism>
<dbReference type="RefSeq" id="WP_194416510.1">
    <property type="nucleotide sequence ID" value="NZ_JACXXJ020000005.1"/>
</dbReference>
<gene>
    <name evidence="1" type="ORF">IEI95_012690</name>
</gene>
<proteinExistence type="predicted"/>
<name>A0AAE2UUT0_AGRVI</name>